<dbReference type="HOGENOM" id="CLU_3410213_0_0_7"/>
<dbReference type="Proteomes" id="UP000014803">
    <property type="component" value="Chromosome"/>
</dbReference>
<proteinExistence type="predicted"/>
<dbReference type="AlphaFoldDB" id="S4Y2Y7"/>
<organism evidence="1 2">
    <name type="scientific">Sorangium cellulosum So0157-2</name>
    <dbReference type="NCBI Taxonomy" id="1254432"/>
    <lineage>
        <taxon>Bacteria</taxon>
        <taxon>Pseudomonadati</taxon>
        <taxon>Myxococcota</taxon>
        <taxon>Polyangia</taxon>
        <taxon>Polyangiales</taxon>
        <taxon>Polyangiaceae</taxon>
        <taxon>Sorangium</taxon>
    </lineage>
</organism>
<gene>
    <name evidence="1" type="ORF">SCE1572_34590</name>
</gene>
<sequence>MATGCFLLGSVVSVVGLTRMWPPPLNERS</sequence>
<evidence type="ECO:0000313" key="1">
    <source>
        <dbReference type="EMBL" id="AGP39164.1"/>
    </source>
</evidence>
<evidence type="ECO:0000313" key="2">
    <source>
        <dbReference type="Proteomes" id="UP000014803"/>
    </source>
</evidence>
<dbReference type="EMBL" id="CP003969">
    <property type="protein sequence ID" value="AGP39164.1"/>
    <property type="molecule type" value="Genomic_DNA"/>
</dbReference>
<protein>
    <submittedName>
        <fullName evidence="1">Uncharacterized protein</fullName>
    </submittedName>
</protein>
<name>S4Y2Y7_SORCE</name>
<reference evidence="1 2" key="1">
    <citation type="journal article" date="2013" name="Sci. Rep.">
        <title>Extraordinary expansion of a Sorangium cellulosum genome from an alkaline milieu.</title>
        <authorList>
            <person name="Han K."/>
            <person name="Li Z.F."/>
            <person name="Peng R."/>
            <person name="Zhu L.P."/>
            <person name="Zhou T."/>
            <person name="Wang L.G."/>
            <person name="Li S.G."/>
            <person name="Zhang X.B."/>
            <person name="Hu W."/>
            <person name="Wu Z.H."/>
            <person name="Qin N."/>
            <person name="Li Y.Z."/>
        </authorList>
    </citation>
    <scope>NUCLEOTIDE SEQUENCE [LARGE SCALE GENOMIC DNA]</scope>
    <source>
        <strain evidence="1 2">So0157-2</strain>
    </source>
</reference>
<dbReference type="KEGG" id="scu:SCE1572_34590"/>
<accession>S4Y2Y7</accession>